<keyword evidence="4 7" id="KW-0067">ATP-binding</keyword>
<dbReference type="GO" id="GO:0003677">
    <property type="term" value="F:DNA binding"/>
    <property type="evidence" value="ECO:0007669"/>
    <property type="project" value="UniProtKB-UniRule"/>
</dbReference>
<evidence type="ECO:0000256" key="6">
    <source>
        <dbReference type="ARBA" id="ARBA00023125"/>
    </source>
</evidence>
<feature type="coiled-coil region" evidence="7">
    <location>
        <begin position="167"/>
        <end position="201"/>
    </location>
</feature>
<dbReference type="HAMAP" id="MF_01894">
    <property type="entry name" value="Smc_prok"/>
    <property type="match status" value="1"/>
</dbReference>
<evidence type="ECO:0000256" key="5">
    <source>
        <dbReference type="ARBA" id="ARBA00023054"/>
    </source>
</evidence>
<dbReference type="Gene3D" id="1.20.1060.20">
    <property type="match status" value="1"/>
</dbReference>
<comment type="function">
    <text evidence="7">Required for chromosome condensation and partitioning.</text>
</comment>
<dbReference type="GO" id="GO:0005737">
    <property type="term" value="C:cytoplasm"/>
    <property type="evidence" value="ECO:0007669"/>
    <property type="project" value="UniProtKB-SubCell"/>
</dbReference>
<gene>
    <name evidence="9" type="primary">smC</name>
    <name evidence="7" type="synonym">smc</name>
    <name evidence="9" type="ORF">HLPCO_000089</name>
</gene>
<dbReference type="OrthoDB" id="9808768at2"/>
<evidence type="ECO:0000313" key="10">
    <source>
        <dbReference type="Proteomes" id="UP000005707"/>
    </source>
</evidence>
<dbReference type="InterPro" id="IPR010935">
    <property type="entry name" value="SMC_hinge"/>
</dbReference>
<dbReference type="SUPFAM" id="SSF52540">
    <property type="entry name" value="P-loop containing nucleoside triphosphate hydrolases"/>
    <property type="match status" value="1"/>
</dbReference>
<keyword evidence="6 7" id="KW-0238">DNA-binding</keyword>
<dbReference type="SUPFAM" id="SSF75553">
    <property type="entry name" value="Smc hinge domain"/>
    <property type="match status" value="1"/>
</dbReference>
<evidence type="ECO:0000256" key="1">
    <source>
        <dbReference type="ARBA" id="ARBA00004496"/>
    </source>
</evidence>
<sequence length="953" mass="109723">MYLKRIEAIGFKSFAEKTIIEFEEGVTAIVGPNGSGKSNISDAIKWVLGEQSSKSLRGKVMSDVIFAGTTNRSPLNVAEITLVLDNTDQSLPVDYEEVAITRRLFRSGESQYLLNKQKVRLKDVRELIMDSGIGADSLSIISQDKVRHIVEAKPEERRVVIEEAAGVLKYKNRKKEAERNLEHTQSNLQRIDDIMHELESQKGPLEKQAKIAEEYLEKKSELEGIEVALYVKEIDQAVKRIKEIEKEIQENSIQVFNYEKMEKKNTEEIDVLSKEKNKLEEQISHYQDLAMEINSKISYIEGQRKALMGSSENDVDDKEAFENRFKENLRQYEKQQEELRELQDDLPELINKRKEFQTQVSDLQEQLNRKNSECYGLESKIKVLNDFSNAYYKGVKSVVTAKERNQLKGIYGTVDSLINTEDSYVEAIELALQAAMQHIIVEQVADAKQAIKYLKQNNAGVATFLPLDVIKPRSVRSDVMKQIVSAPGFVDLAVNLITFDSKYQNVMENLLGNIIIADNIDNATKLSKLINNSYRIITLDGEIIHVGGSMTGGKTNRKRTGLLQQRLELEEAHQRLEQAKGDISPLKRQISEYANKFKELDELISKKRMNHARLEEYLRNKASTIKSLKLSMEQDNTKQMLEEREQYNEKIREIRKENVKLLETIKHYERENNEINRFIRNVNNELRNLDVEKNRIDVKYNNNLDFLQNEYRVTYEYAKNNYKLDMEFEIARIKSKKLRKYLDSLGPVNLAAVDEFKRVKDRYEKFKENHEDLVTARKNILSSISELDEVMIEKFKDTFDKVKDEFTEVFRTLFNGGSAELLLTDENDLLNTGVEIIARPPGTKLRNSSLLSGGQKTLTAISLLFAILRIRTVPFCVLDEVEAALDEANVNRYADYLVQFSKQTQFIVITHRKGTMEKADTLYGITMQESGVTTVVSVRFDETEEFIDENVAS</sequence>
<reference evidence="9 10" key="1">
    <citation type="journal article" date="2011" name="J. Bacteriol.">
        <title>Genome sequence of Haloplasma contractile, an unusual contractile bacterium from a deep-sea anoxic brine lake.</title>
        <authorList>
            <person name="Antunes A."/>
            <person name="Alam I."/>
            <person name="El Dorry H."/>
            <person name="Siam R."/>
            <person name="Robertson A."/>
            <person name="Bajic V.B."/>
            <person name="Stingl U."/>
        </authorList>
    </citation>
    <scope>NUCLEOTIDE SEQUENCE [LARGE SCALE GENOMIC DNA]</scope>
    <source>
        <strain evidence="9 10">SSD-17B</strain>
    </source>
</reference>
<dbReference type="RefSeq" id="WP_008826455.1">
    <property type="nucleotide sequence ID" value="NZ_AFNU02000001.1"/>
</dbReference>
<proteinExistence type="inferred from homology"/>
<dbReference type="GO" id="GO:0016887">
    <property type="term" value="F:ATP hydrolysis activity"/>
    <property type="evidence" value="ECO:0007669"/>
    <property type="project" value="InterPro"/>
</dbReference>
<keyword evidence="5 7" id="KW-0175">Coiled coil</keyword>
<evidence type="ECO:0000313" key="9">
    <source>
        <dbReference type="EMBL" id="ERJ13438.1"/>
    </source>
</evidence>
<dbReference type="FunCoup" id="U2EEP8">
    <property type="interactions" value="392"/>
</dbReference>
<dbReference type="Gene3D" id="3.40.50.300">
    <property type="entry name" value="P-loop containing nucleotide triphosphate hydrolases"/>
    <property type="match status" value="2"/>
</dbReference>
<evidence type="ECO:0000256" key="3">
    <source>
        <dbReference type="ARBA" id="ARBA00022741"/>
    </source>
</evidence>
<comment type="domain">
    <text evidence="7">Contains large globular domains required for ATP hydrolysis at each terminus and a third globular domain forming a flexible hinge near the middle of the molecule. These domains are separated by coiled-coil structures.</text>
</comment>
<keyword evidence="3 7" id="KW-0547">Nucleotide-binding</keyword>
<dbReference type="InterPro" id="IPR024704">
    <property type="entry name" value="SMC"/>
</dbReference>
<feature type="coiled-coil region" evidence="7">
    <location>
        <begin position="227"/>
        <end position="380"/>
    </location>
</feature>
<dbReference type="eggNOG" id="COG1196">
    <property type="taxonomic scope" value="Bacteria"/>
</dbReference>
<protein>
    <recommendedName>
        <fullName evidence="7">Chromosome partition protein Smc</fullName>
    </recommendedName>
</protein>
<dbReference type="CDD" id="cd03278">
    <property type="entry name" value="ABC_SMC_barmotin"/>
    <property type="match status" value="1"/>
</dbReference>
<dbReference type="GO" id="GO:0007062">
    <property type="term" value="P:sister chromatid cohesion"/>
    <property type="evidence" value="ECO:0007669"/>
    <property type="project" value="InterPro"/>
</dbReference>
<dbReference type="PIRSF" id="PIRSF005719">
    <property type="entry name" value="SMC"/>
    <property type="match status" value="1"/>
</dbReference>
<dbReference type="STRING" id="1033810.HLPCO_000089"/>
<reference evidence="9 10" key="2">
    <citation type="journal article" date="2013" name="PLoS ONE">
        <title>INDIGO - INtegrated Data Warehouse of MIcrobial GenOmes with Examples from the Red Sea Extremophiles.</title>
        <authorList>
            <person name="Alam I."/>
            <person name="Antunes A."/>
            <person name="Kamau A.A."/>
            <person name="Ba Alawi W."/>
            <person name="Kalkatawi M."/>
            <person name="Stingl U."/>
            <person name="Bajic V.B."/>
        </authorList>
    </citation>
    <scope>NUCLEOTIDE SEQUENCE [LARGE SCALE GENOMIC DNA]</scope>
    <source>
        <strain evidence="9 10">SSD-17B</strain>
    </source>
</reference>
<dbReference type="GO" id="GO:0005694">
    <property type="term" value="C:chromosome"/>
    <property type="evidence" value="ECO:0007669"/>
    <property type="project" value="InterPro"/>
</dbReference>
<comment type="subunit">
    <text evidence="7">Homodimer.</text>
</comment>
<dbReference type="FunFam" id="3.40.50.300:FF:000984">
    <property type="entry name" value="Chromosome partition protein Smc"/>
    <property type="match status" value="1"/>
</dbReference>
<evidence type="ECO:0000256" key="4">
    <source>
        <dbReference type="ARBA" id="ARBA00022840"/>
    </source>
</evidence>
<feature type="coiled-coil region" evidence="7">
    <location>
        <begin position="559"/>
        <end position="589"/>
    </location>
</feature>
<organism evidence="9 10">
    <name type="scientific">Haloplasma contractile SSD-17B</name>
    <dbReference type="NCBI Taxonomy" id="1033810"/>
    <lineage>
        <taxon>Bacteria</taxon>
        <taxon>Bacillati</taxon>
        <taxon>Mycoplasmatota</taxon>
        <taxon>Mollicutes</taxon>
        <taxon>Haloplasmatales</taxon>
        <taxon>Haloplasmataceae</taxon>
        <taxon>Haloplasma</taxon>
    </lineage>
</organism>
<dbReference type="Gene3D" id="3.30.70.1620">
    <property type="match status" value="1"/>
</dbReference>
<comment type="caution">
    <text evidence="9">The sequence shown here is derived from an EMBL/GenBank/DDBJ whole genome shotgun (WGS) entry which is preliminary data.</text>
</comment>
<dbReference type="GO" id="GO:0005524">
    <property type="term" value="F:ATP binding"/>
    <property type="evidence" value="ECO:0007669"/>
    <property type="project" value="UniProtKB-UniRule"/>
</dbReference>
<dbReference type="Pfam" id="PF02463">
    <property type="entry name" value="SMC_N"/>
    <property type="match status" value="1"/>
</dbReference>
<dbReference type="InterPro" id="IPR003395">
    <property type="entry name" value="RecF/RecN/SMC_N"/>
</dbReference>
<dbReference type="InParanoid" id="U2EEP8"/>
<dbReference type="AlphaFoldDB" id="U2EEP8"/>
<dbReference type="PANTHER" id="PTHR43977">
    <property type="entry name" value="STRUCTURAL MAINTENANCE OF CHROMOSOMES PROTEIN 3"/>
    <property type="match status" value="1"/>
</dbReference>
<dbReference type="GO" id="GO:0007059">
    <property type="term" value="P:chromosome segregation"/>
    <property type="evidence" value="ECO:0007669"/>
    <property type="project" value="UniProtKB-UniRule"/>
</dbReference>
<dbReference type="EMBL" id="AFNU02000001">
    <property type="protein sequence ID" value="ERJ13438.1"/>
    <property type="molecule type" value="Genomic_DNA"/>
</dbReference>
<dbReference type="InterPro" id="IPR011890">
    <property type="entry name" value="SMC_prok"/>
</dbReference>
<evidence type="ECO:0000256" key="2">
    <source>
        <dbReference type="ARBA" id="ARBA00022490"/>
    </source>
</evidence>
<dbReference type="InterPro" id="IPR027417">
    <property type="entry name" value="P-loop_NTPase"/>
</dbReference>
<dbReference type="FunFam" id="3.40.50.300:FF:000901">
    <property type="entry name" value="Chromosome partition protein Smc"/>
    <property type="match status" value="1"/>
</dbReference>
<comment type="subcellular location">
    <subcellularLocation>
        <location evidence="1 7">Cytoplasm</location>
    </subcellularLocation>
</comment>
<comment type="similarity">
    <text evidence="7">Belongs to the SMC family.</text>
</comment>
<dbReference type="GO" id="GO:0030261">
    <property type="term" value="P:chromosome condensation"/>
    <property type="evidence" value="ECO:0007669"/>
    <property type="project" value="InterPro"/>
</dbReference>
<keyword evidence="2 7" id="KW-0963">Cytoplasm</keyword>
<accession>U2EEP8</accession>
<feature type="binding site" evidence="7">
    <location>
        <begin position="32"/>
        <end position="39"/>
    </location>
    <ligand>
        <name>ATP</name>
        <dbReference type="ChEBI" id="CHEBI:30616"/>
    </ligand>
</feature>
<feature type="coiled-coil region" evidence="7">
    <location>
        <begin position="630"/>
        <end position="699"/>
    </location>
</feature>
<dbReference type="InterPro" id="IPR036277">
    <property type="entry name" value="SMC_hinge_sf"/>
</dbReference>
<dbReference type="Pfam" id="PF06470">
    <property type="entry name" value="SMC_hinge"/>
    <property type="match status" value="1"/>
</dbReference>
<name>U2EEP8_9MOLU</name>
<dbReference type="SMART" id="SM00968">
    <property type="entry name" value="SMC_hinge"/>
    <property type="match status" value="1"/>
</dbReference>
<evidence type="ECO:0000256" key="7">
    <source>
        <dbReference type="HAMAP-Rule" id="MF_01894"/>
    </source>
</evidence>
<evidence type="ECO:0000259" key="8">
    <source>
        <dbReference type="SMART" id="SM00968"/>
    </source>
</evidence>
<feature type="domain" description="SMC hinge" evidence="8">
    <location>
        <begin position="408"/>
        <end position="527"/>
    </location>
</feature>
<keyword evidence="10" id="KW-1185">Reference proteome</keyword>
<dbReference type="GO" id="GO:0006260">
    <property type="term" value="P:DNA replication"/>
    <property type="evidence" value="ECO:0007669"/>
    <property type="project" value="UniProtKB-UniRule"/>
</dbReference>
<dbReference type="Proteomes" id="UP000005707">
    <property type="component" value="Unassembled WGS sequence"/>
</dbReference>